<evidence type="ECO:0000313" key="2">
    <source>
        <dbReference type="Proteomes" id="UP001500740"/>
    </source>
</evidence>
<evidence type="ECO:0000313" key="1">
    <source>
        <dbReference type="EMBL" id="GAA0457810.1"/>
    </source>
</evidence>
<keyword evidence="2" id="KW-1185">Reference proteome</keyword>
<gene>
    <name evidence="1" type="ORF">GCM10008935_11060</name>
</gene>
<dbReference type="RefSeq" id="WP_343782326.1">
    <property type="nucleotide sequence ID" value="NZ_BAAACZ010000009.1"/>
</dbReference>
<dbReference type="Pfam" id="PF06014">
    <property type="entry name" value="YqgQ-like"/>
    <property type="match status" value="1"/>
</dbReference>
<sequence>MNSFIDVQKLLKSFGVFVYLGDRDSDILLMEEEVKELYKNNLISTDEFQKALLILRTEKKS</sequence>
<organism evidence="1 2">
    <name type="scientific">Alkalibacillus silvisoli</name>
    <dbReference type="NCBI Taxonomy" id="392823"/>
    <lineage>
        <taxon>Bacteria</taxon>
        <taxon>Bacillati</taxon>
        <taxon>Bacillota</taxon>
        <taxon>Bacilli</taxon>
        <taxon>Bacillales</taxon>
        <taxon>Bacillaceae</taxon>
        <taxon>Alkalibacillus</taxon>
    </lineage>
</organism>
<dbReference type="InterPro" id="IPR009256">
    <property type="entry name" value="YqgQ-like"/>
</dbReference>
<accession>A0ABN0ZSV9</accession>
<dbReference type="SUPFAM" id="SSF158379">
    <property type="entry name" value="YqgQ-like"/>
    <property type="match status" value="1"/>
</dbReference>
<comment type="caution">
    <text evidence="1">The sequence shown here is derived from an EMBL/GenBank/DDBJ whole genome shotgun (WGS) entry which is preliminary data.</text>
</comment>
<protein>
    <submittedName>
        <fullName evidence="1">YqgQ family protein</fullName>
    </submittedName>
</protein>
<dbReference type="InterPro" id="IPR023164">
    <property type="entry name" value="YqgQ-like_sf"/>
</dbReference>
<dbReference type="Proteomes" id="UP001500740">
    <property type="component" value="Unassembled WGS sequence"/>
</dbReference>
<proteinExistence type="predicted"/>
<dbReference type="EMBL" id="BAAACZ010000009">
    <property type="protein sequence ID" value="GAA0457810.1"/>
    <property type="molecule type" value="Genomic_DNA"/>
</dbReference>
<reference evidence="1 2" key="1">
    <citation type="journal article" date="2019" name="Int. J. Syst. Evol. Microbiol.">
        <title>The Global Catalogue of Microorganisms (GCM) 10K type strain sequencing project: providing services to taxonomists for standard genome sequencing and annotation.</title>
        <authorList>
            <consortium name="The Broad Institute Genomics Platform"/>
            <consortium name="The Broad Institute Genome Sequencing Center for Infectious Disease"/>
            <person name="Wu L."/>
            <person name="Ma J."/>
        </authorList>
    </citation>
    <scope>NUCLEOTIDE SEQUENCE [LARGE SCALE GENOMIC DNA]</scope>
    <source>
        <strain evidence="1 2">JCM 14193</strain>
    </source>
</reference>
<dbReference type="Gene3D" id="1.10.287.760">
    <property type="entry name" value="YqgQ-like"/>
    <property type="match status" value="1"/>
</dbReference>
<name>A0ABN0ZSV9_9BACI</name>